<sequence length="413" mass="45992">MPESNIKIQVKDLNLIFGKNKKDALKLLEKGHSKTDILKKTGCTVGVNNASLDIHEGEIFVIMGLSGSGKSSLIRCLNLLNIPTSGEIIYRGSSVTKMKNHELRELRRTGMSMVFQKFGLLPHRTIIENVAFGLELQGTPKQERELKAQNAIENVGLLGFENQLPSELSGGMQQRVGLARALTNDPDILLMDEAFSALDPLIKAEMQNELLELQSKLHKTIVFITHDLDEAIKLGDRIAIMKDGVVEQTGTAEEILTEPASPYVEAFVEKVDRKCVITAEVLMFKNSDVANIKKDGPKSLIHKMRQKGLNALPVVDEKNFFKGFIRLRNVLRVSKDDSLSLSDFIEEEVASVYPHFTVEQMLALIAGTHFPLPVVDENSGRFLGMVTQTSLVIEATRYNLKEVKTLQEEAQEI</sequence>
<gene>
    <name evidence="1" type="ORF">K4L44_03595</name>
</gene>
<accession>A0AC61NR69</accession>
<reference evidence="1" key="1">
    <citation type="submission" date="2021-08" db="EMBL/GenBank/DDBJ databases">
        <title>Novel anaerobic bacterium isolated from sea squirt in East Sea, Republic of Korea.</title>
        <authorList>
            <person name="Nguyen T.H."/>
            <person name="Li Z."/>
            <person name="Lee Y.-J."/>
            <person name="Ko J."/>
            <person name="Kim S.-G."/>
        </authorList>
    </citation>
    <scope>NUCLEOTIDE SEQUENCE</scope>
    <source>
        <strain evidence="1">KCTC 25031</strain>
    </source>
</reference>
<evidence type="ECO:0000313" key="2">
    <source>
        <dbReference type="Proteomes" id="UP000826212"/>
    </source>
</evidence>
<protein>
    <submittedName>
        <fullName evidence="1">Glycine betaine/L-proline ABC transporter ATP-binding protein</fullName>
    </submittedName>
</protein>
<evidence type="ECO:0000313" key="1">
    <source>
        <dbReference type="EMBL" id="QZE14934.1"/>
    </source>
</evidence>
<dbReference type="Proteomes" id="UP000826212">
    <property type="component" value="Chromosome"/>
</dbReference>
<dbReference type="EMBL" id="CP081303">
    <property type="protein sequence ID" value="QZE14934.1"/>
    <property type="molecule type" value="Genomic_DNA"/>
</dbReference>
<proteinExistence type="predicted"/>
<name>A0AC61NR69_9BACT</name>
<keyword evidence="1" id="KW-0067">ATP-binding</keyword>
<keyword evidence="1" id="KW-0547">Nucleotide-binding</keyword>
<keyword evidence="2" id="KW-1185">Reference proteome</keyword>
<organism evidence="1 2">
    <name type="scientific">Halosquirtibacter laminarini</name>
    <dbReference type="NCBI Taxonomy" id="3374600"/>
    <lineage>
        <taxon>Bacteria</taxon>
        <taxon>Pseudomonadati</taxon>
        <taxon>Bacteroidota</taxon>
        <taxon>Bacteroidia</taxon>
        <taxon>Marinilabiliales</taxon>
        <taxon>Prolixibacteraceae</taxon>
        <taxon>Halosquirtibacter</taxon>
    </lineage>
</organism>